<reference evidence="3 4" key="1">
    <citation type="submission" date="2023-10" db="EMBL/GenBank/DDBJ databases">
        <title>Paenibacillus strain PFR10 Genome sequencing and assembly.</title>
        <authorList>
            <person name="Kim I."/>
        </authorList>
    </citation>
    <scope>NUCLEOTIDE SEQUENCE [LARGE SCALE GENOMIC DNA]</scope>
    <source>
        <strain evidence="3 4">PFR10</strain>
    </source>
</reference>
<evidence type="ECO:0000313" key="3">
    <source>
        <dbReference type="EMBL" id="MDU0203779.1"/>
    </source>
</evidence>
<dbReference type="SUPFAM" id="SSF53756">
    <property type="entry name" value="UDP-Glycosyltransferase/glycogen phosphorylase"/>
    <property type="match status" value="1"/>
</dbReference>
<dbReference type="RefSeq" id="WP_315953862.1">
    <property type="nucleotide sequence ID" value="NZ_JAWCUD010000008.1"/>
</dbReference>
<keyword evidence="4" id="KW-1185">Reference proteome</keyword>
<dbReference type="Pfam" id="PF00534">
    <property type="entry name" value="Glycos_transf_1"/>
    <property type="match status" value="1"/>
</dbReference>
<dbReference type="Gene3D" id="3.40.50.2000">
    <property type="entry name" value="Glycogen Phosphorylase B"/>
    <property type="match status" value="2"/>
</dbReference>
<comment type="caution">
    <text evidence="3">The sequence shown here is derived from an EMBL/GenBank/DDBJ whole genome shotgun (WGS) entry which is preliminary data.</text>
</comment>
<evidence type="ECO:0000313" key="4">
    <source>
        <dbReference type="Proteomes" id="UP001260980"/>
    </source>
</evidence>
<accession>A0ABU3RHM3</accession>
<dbReference type="PANTHER" id="PTHR46401">
    <property type="entry name" value="GLYCOSYLTRANSFERASE WBBK-RELATED"/>
    <property type="match status" value="1"/>
</dbReference>
<dbReference type="EMBL" id="JAWCUD010000008">
    <property type="protein sequence ID" value="MDU0203779.1"/>
    <property type="molecule type" value="Genomic_DNA"/>
</dbReference>
<protein>
    <submittedName>
        <fullName evidence="3">Glycosyltransferase</fullName>
        <ecNumber evidence="3">2.4.-.-</ecNumber>
    </submittedName>
</protein>
<proteinExistence type="predicted"/>
<gene>
    <name evidence="3" type="ORF">RQP52_22105</name>
</gene>
<evidence type="ECO:0000256" key="1">
    <source>
        <dbReference type="ARBA" id="ARBA00022679"/>
    </source>
</evidence>
<organism evidence="3 4">
    <name type="scientific">Paenibacillus violae</name>
    <dbReference type="NCBI Taxonomy" id="3077234"/>
    <lineage>
        <taxon>Bacteria</taxon>
        <taxon>Bacillati</taxon>
        <taxon>Bacillota</taxon>
        <taxon>Bacilli</taxon>
        <taxon>Bacillales</taxon>
        <taxon>Paenibacillaceae</taxon>
        <taxon>Paenibacillus</taxon>
    </lineage>
</organism>
<keyword evidence="3" id="KW-0328">Glycosyltransferase</keyword>
<evidence type="ECO:0000259" key="2">
    <source>
        <dbReference type="Pfam" id="PF00534"/>
    </source>
</evidence>
<dbReference type="GO" id="GO:0016757">
    <property type="term" value="F:glycosyltransferase activity"/>
    <property type="evidence" value="ECO:0007669"/>
    <property type="project" value="UniProtKB-KW"/>
</dbReference>
<dbReference type="Proteomes" id="UP001260980">
    <property type="component" value="Unassembled WGS sequence"/>
</dbReference>
<dbReference type="PANTHER" id="PTHR46401:SF2">
    <property type="entry name" value="GLYCOSYLTRANSFERASE WBBK-RELATED"/>
    <property type="match status" value="1"/>
</dbReference>
<keyword evidence="1 3" id="KW-0808">Transferase</keyword>
<dbReference type="InterPro" id="IPR001296">
    <property type="entry name" value="Glyco_trans_1"/>
</dbReference>
<name>A0ABU3RHM3_9BACL</name>
<feature type="domain" description="Glycosyl transferase family 1" evidence="2">
    <location>
        <begin position="217"/>
        <end position="377"/>
    </location>
</feature>
<sequence length="396" mass="45777">MKNILIASFDMEVGGVERSLVSMLDQFDYNSHEIDLMLYKHQGEFMNLINNKTNLLNEVPQYTTFRKSIGETFQDRHYAIGISRVLSKLHAEIFRRISRVAEPGYYQMQLMWKYALPYLPQIEKEYDVAISYLWPHYFIAYKIKAKKKIAWIHTDYSNVETNVQMDLEMWREFDHIVAVSDACKESFLSKYGELENKVIVIENITSPDFIKMMADKESAEPMMNDKRFKLMTVARLSHAKGIDNAVKALRLLKDKGYKDIAWYVVGYGGDEVAIKELIESNGLEDQFSLLGKKTNPYPYIKACDLYVQPSRYEGKAVTVTEAKILGKPILITNYATAKSQVEDGIDGVICDLNIEGIAAGIERLYKKYELRNKLINHITNQDYSNTYELEKLYGVM</sequence>
<dbReference type="EC" id="2.4.-.-" evidence="3"/>
<dbReference type="CDD" id="cd03811">
    <property type="entry name" value="GT4_GT28_WabH-like"/>
    <property type="match status" value="1"/>
</dbReference>